<reference evidence="1 2" key="1">
    <citation type="journal article" date="2015" name="Nature">
        <title>rRNA introns, odd ribosomes, and small enigmatic genomes across a large radiation of phyla.</title>
        <authorList>
            <person name="Brown C.T."/>
            <person name="Hug L.A."/>
            <person name="Thomas B.C."/>
            <person name="Sharon I."/>
            <person name="Castelle C.J."/>
            <person name="Singh A."/>
            <person name="Wilkins M.J."/>
            <person name="Williams K.H."/>
            <person name="Banfield J.F."/>
        </authorList>
    </citation>
    <scope>NUCLEOTIDE SEQUENCE [LARGE SCALE GENOMIC DNA]</scope>
</reference>
<sequence>MPEKKVSGEAKLIILERPTAADRGLKTVHPGDVVVEPGEPYYAGGTVPKRAPVEGVVMKAPHDPSY</sequence>
<evidence type="ECO:0000313" key="2">
    <source>
        <dbReference type="Proteomes" id="UP000034591"/>
    </source>
</evidence>
<comment type="caution">
    <text evidence="1">The sequence shown here is derived from an EMBL/GenBank/DDBJ whole genome shotgun (WGS) entry which is preliminary data.</text>
</comment>
<evidence type="ECO:0000313" key="1">
    <source>
        <dbReference type="EMBL" id="KKQ36141.1"/>
    </source>
</evidence>
<organism evidence="1 2">
    <name type="scientific">Candidatus Woesebacteria bacterium GW2011_GWA1_37_7</name>
    <dbReference type="NCBI Taxonomy" id="1618545"/>
    <lineage>
        <taxon>Bacteria</taxon>
        <taxon>Candidatus Woeseibacteriota</taxon>
    </lineage>
</organism>
<protein>
    <submittedName>
        <fullName evidence="1">Uncharacterized protein</fullName>
    </submittedName>
</protein>
<dbReference type="Proteomes" id="UP000034591">
    <property type="component" value="Unassembled WGS sequence"/>
</dbReference>
<proteinExistence type="predicted"/>
<accession>A0A0G0K693</accession>
<dbReference type="EMBL" id="LBTI01000063">
    <property type="protein sequence ID" value="KKQ36141.1"/>
    <property type="molecule type" value="Genomic_DNA"/>
</dbReference>
<gene>
    <name evidence="1" type="ORF">US53_C0063G0003</name>
</gene>
<name>A0A0G0K693_9BACT</name>
<dbReference type="AlphaFoldDB" id="A0A0G0K693"/>